<evidence type="ECO:0000313" key="3">
    <source>
        <dbReference type="Proteomes" id="UP001157418"/>
    </source>
</evidence>
<evidence type="ECO:0008006" key="4">
    <source>
        <dbReference type="Google" id="ProtNLM"/>
    </source>
</evidence>
<evidence type="ECO:0000313" key="2">
    <source>
        <dbReference type="EMBL" id="CAH1450263.1"/>
    </source>
</evidence>
<accession>A0AAU9PIV1</accession>
<sequence>MQRRRLRMFEKPRSRVHQWSTSGDCEWMVRRRGIWRRLAVFCIRLPALNHGIESDDAVGDASSIVGWSRLVGWCYGFRCSSRQRCQLVGSPLKALAIAGAPTGSSFKRPEFFDQQGDAVGVNRDGDRVQSSESDVPGCGATAAAQRQRIDEERGPSLDVVGVRRALWSSGGRDADWVRLQLSAGSPVNVYDNGQSWGRPSSNFPEGEDGVGGALYLWGRLPFSPHPLFYMKVRAKVGGAQVPAREAGVSGRSLAVWEDMLIRWGPALLSFLYIGN</sequence>
<feature type="region of interest" description="Disordered" evidence="1">
    <location>
        <begin position="118"/>
        <end position="147"/>
    </location>
</feature>
<reference evidence="2 3" key="1">
    <citation type="submission" date="2022-01" db="EMBL/GenBank/DDBJ databases">
        <authorList>
            <person name="Xiong W."/>
            <person name="Schranz E."/>
        </authorList>
    </citation>
    <scope>NUCLEOTIDE SEQUENCE [LARGE SCALE GENOMIC DNA]</scope>
</reference>
<dbReference type="AlphaFoldDB" id="A0AAU9PIV1"/>
<evidence type="ECO:0000256" key="1">
    <source>
        <dbReference type="SAM" id="MobiDB-lite"/>
    </source>
</evidence>
<keyword evidence="3" id="KW-1185">Reference proteome</keyword>
<organism evidence="2 3">
    <name type="scientific">Lactuca virosa</name>
    <dbReference type="NCBI Taxonomy" id="75947"/>
    <lineage>
        <taxon>Eukaryota</taxon>
        <taxon>Viridiplantae</taxon>
        <taxon>Streptophyta</taxon>
        <taxon>Embryophyta</taxon>
        <taxon>Tracheophyta</taxon>
        <taxon>Spermatophyta</taxon>
        <taxon>Magnoliopsida</taxon>
        <taxon>eudicotyledons</taxon>
        <taxon>Gunneridae</taxon>
        <taxon>Pentapetalae</taxon>
        <taxon>asterids</taxon>
        <taxon>campanulids</taxon>
        <taxon>Asterales</taxon>
        <taxon>Asteraceae</taxon>
        <taxon>Cichorioideae</taxon>
        <taxon>Cichorieae</taxon>
        <taxon>Lactucinae</taxon>
        <taxon>Lactuca</taxon>
    </lineage>
</organism>
<gene>
    <name evidence="2" type="ORF">LVIROSA_LOCUS35698</name>
</gene>
<comment type="caution">
    <text evidence="2">The sequence shown here is derived from an EMBL/GenBank/DDBJ whole genome shotgun (WGS) entry which is preliminary data.</text>
</comment>
<dbReference type="Proteomes" id="UP001157418">
    <property type="component" value="Unassembled WGS sequence"/>
</dbReference>
<proteinExistence type="predicted"/>
<protein>
    <recommendedName>
        <fullName evidence="4">Galectin</fullName>
    </recommendedName>
</protein>
<dbReference type="EMBL" id="CAKMRJ010005634">
    <property type="protein sequence ID" value="CAH1450263.1"/>
    <property type="molecule type" value="Genomic_DNA"/>
</dbReference>
<name>A0AAU9PIV1_9ASTR</name>